<gene>
    <name evidence="4" type="ORF">QR46_1929</name>
</gene>
<dbReference type="AlphaFoldDB" id="A0A132NVE8"/>
<organism evidence="4 5">
    <name type="scientific">Giardia duodenalis assemblage B</name>
    <dbReference type="NCBI Taxonomy" id="1394984"/>
    <lineage>
        <taxon>Eukaryota</taxon>
        <taxon>Metamonada</taxon>
        <taxon>Diplomonadida</taxon>
        <taxon>Hexamitidae</taxon>
        <taxon>Giardiinae</taxon>
        <taxon>Giardia</taxon>
    </lineage>
</organism>
<accession>A0A132NVE8</accession>
<feature type="transmembrane region" description="Helical" evidence="3">
    <location>
        <begin position="39"/>
        <end position="61"/>
    </location>
</feature>
<dbReference type="EMBL" id="JXTI01000045">
    <property type="protein sequence ID" value="KWX14049.1"/>
    <property type="molecule type" value="Genomic_DNA"/>
</dbReference>
<reference evidence="4 5" key="1">
    <citation type="journal article" date="2015" name="Mol. Biochem. Parasitol.">
        <title>Identification of polymorphic genes for use in assemblage B genotyping assays through comparative genomics of multiple assemblage B Giardia duodenalis isolates.</title>
        <authorList>
            <person name="Wielinga C."/>
            <person name="Thompson R.C."/>
            <person name="Monis P."/>
            <person name="Ryan U."/>
        </authorList>
    </citation>
    <scope>NUCLEOTIDE SEQUENCE [LARGE SCALE GENOMIC DNA]</scope>
    <source>
        <strain evidence="4 5">BAH15c1</strain>
    </source>
</reference>
<comment type="caution">
    <text evidence="4">The sequence shown here is derived from an EMBL/GenBank/DDBJ whole genome shotgun (WGS) entry which is preliminary data.</text>
</comment>
<dbReference type="Proteomes" id="UP000070089">
    <property type="component" value="Unassembled WGS sequence"/>
</dbReference>
<feature type="coiled-coil region" evidence="1">
    <location>
        <begin position="124"/>
        <end position="151"/>
    </location>
</feature>
<dbReference type="OrthoDB" id="10253900at2759"/>
<feature type="transmembrane region" description="Helical" evidence="3">
    <location>
        <begin position="12"/>
        <end position="33"/>
    </location>
</feature>
<keyword evidence="3" id="KW-0472">Membrane</keyword>
<evidence type="ECO:0000313" key="5">
    <source>
        <dbReference type="Proteomes" id="UP000070089"/>
    </source>
</evidence>
<dbReference type="VEuPathDB" id="GiardiaDB:QR46_1929"/>
<evidence type="ECO:0000256" key="2">
    <source>
        <dbReference type="SAM" id="MobiDB-lite"/>
    </source>
</evidence>
<feature type="region of interest" description="Disordered" evidence="2">
    <location>
        <begin position="313"/>
        <end position="352"/>
    </location>
</feature>
<evidence type="ECO:0000313" key="4">
    <source>
        <dbReference type="EMBL" id="KWX14049.1"/>
    </source>
</evidence>
<proteinExistence type="predicted"/>
<evidence type="ECO:0000256" key="3">
    <source>
        <dbReference type="SAM" id="Phobius"/>
    </source>
</evidence>
<name>A0A132NVE8_GIAIN</name>
<keyword evidence="3" id="KW-0812">Transmembrane</keyword>
<keyword evidence="3" id="KW-1133">Transmembrane helix</keyword>
<sequence length="352" mass="38005">MTDRYPWSIFRLLFFWGSLEVTSVPVAVVSLLTRFFVALVVWTFRGFMGHVPLSFSISIIFKSKIDQILMSSSLRPLLTMDLATAPDSIPELKKLLKSFQEALRRLYTEHSCCETKQREITSMLDISNRSLQKAETEIKSMRDEIAKMSMAQEAIEESEMNATKFMLEQGVPMGVMVSSPTSTPNSHGPAVGLSAAAFGSLSDNSAFSRPPMPMPDTANAGAPASAIIGSLTKMGSLVGSLSGRSSFSGGVPMPQSNAVQQNPFAPPGSLTSRPAFGSMVPTSNSSMTSPTTEGFVSGSLTLKSRQSTMPSNMQAAAQAMRPMHAVDSRNADVEGSEDSDTPRVRIKHSRDD</sequence>
<evidence type="ECO:0000256" key="1">
    <source>
        <dbReference type="SAM" id="Coils"/>
    </source>
</evidence>
<protein>
    <submittedName>
        <fullName evidence="4">Uncharacterized protein</fullName>
    </submittedName>
</protein>
<keyword evidence="1" id="KW-0175">Coiled coil</keyword>